<sequence>MTEEQQSSTDLLIATEEAPTWGRSCLQHCPLQGLLLAPSTPASARGSRASRSTWRCWAPRGWPSCCSAARRLGGTGAAAAGARPEPWPAWPAACAPPSASSSAPGSSQAAPGSSPPTRRTTRLAAGPASARARSSSPPSAPPPPCWPPRPRPPCSPSPSAPPPPCAPPRPLRLRRAKGRKGRGRPPGRRSRPRPPRAGSGSRGPEVRRAGRLHPSQVPPSRCRSRNMATALTQGLERVPDQTGYLVICDGAVLASAGDLENDERTAGAISELVNTACAFRLPRCPEVPFRRISVVFGEHSFLVTISGQKLFVVKRQNNAREPVLA</sequence>
<dbReference type="RefSeq" id="XP_054850559.1">
    <property type="nucleotide sequence ID" value="XM_054994584.1"/>
</dbReference>
<dbReference type="KEGG" id="emc:129340038"/>
<evidence type="ECO:0000256" key="2">
    <source>
        <dbReference type="ARBA" id="ARBA00010627"/>
    </source>
</evidence>
<feature type="region of interest" description="Disordered" evidence="7">
    <location>
        <begin position="77"/>
        <end position="223"/>
    </location>
</feature>
<proteinExistence type="inferred from homology"/>
<dbReference type="GO" id="GO:0071986">
    <property type="term" value="C:Ragulator complex"/>
    <property type="evidence" value="ECO:0007669"/>
    <property type="project" value="InterPro"/>
</dbReference>
<dbReference type="GeneID" id="129340038"/>
<dbReference type="Proteomes" id="UP001190640">
    <property type="component" value="Chromosome 12"/>
</dbReference>
<dbReference type="InterPro" id="IPR034601">
    <property type="entry name" value="LAMTOR4"/>
</dbReference>
<dbReference type="GO" id="GO:0071230">
    <property type="term" value="P:cellular response to amino acid stimulus"/>
    <property type="evidence" value="ECO:0007669"/>
    <property type="project" value="InterPro"/>
</dbReference>
<dbReference type="GO" id="GO:0005764">
    <property type="term" value="C:lysosome"/>
    <property type="evidence" value="ECO:0007669"/>
    <property type="project" value="UniProtKB-SubCell"/>
</dbReference>
<evidence type="ECO:0000256" key="1">
    <source>
        <dbReference type="ARBA" id="ARBA00004371"/>
    </source>
</evidence>
<dbReference type="PANTHER" id="PTHR33967:SF1">
    <property type="entry name" value="RAGULATOR COMPLEX PROTEIN LAMTOR4"/>
    <property type="match status" value="1"/>
</dbReference>
<evidence type="ECO:0000313" key="8">
    <source>
        <dbReference type="Proteomes" id="UP001190640"/>
    </source>
</evidence>
<evidence type="ECO:0000313" key="9">
    <source>
        <dbReference type="RefSeq" id="XP_054850559.1"/>
    </source>
</evidence>
<evidence type="ECO:0000256" key="4">
    <source>
        <dbReference type="ARBA" id="ARBA00023228"/>
    </source>
</evidence>
<gene>
    <name evidence="9" type="primary">LAMTOR4</name>
</gene>
<dbReference type="GO" id="GO:0032008">
    <property type="term" value="P:positive regulation of TOR signaling"/>
    <property type="evidence" value="ECO:0007669"/>
    <property type="project" value="InterPro"/>
</dbReference>
<evidence type="ECO:0000256" key="6">
    <source>
        <dbReference type="ARBA" id="ARBA00045571"/>
    </source>
</evidence>
<dbReference type="PANTHER" id="PTHR33967">
    <property type="entry name" value="RAGULATOR COMPLEX PROTEIN LAMTOR4"/>
    <property type="match status" value="1"/>
</dbReference>
<evidence type="ECO:0000256" key="5">
    <source>
        <dbReference type="ARBA" id="ARBA00032690"/>
    </source>
</evidence>
<feature type="compositionally biased region" description="Low complexity" evidence="7">
    <location>
        <begin position="77"/>
        <end position="137"/>
    </location>
</feature>
<keyword evidence="4" id="KW-0458">Lysosome</keyword>
<name>A0AA97K7V6_EUBMA</name>
<reference evidence="9" key="1">
    <citation type="submission" date="2025-08" db="UniProtKB">
        <authorList>
            <consortium name="RefSeq"/>
        </authorList>
    </citation>
    <scope>IDENTIFICATION</scope>
    <source>
        <tissue evidence="9">Blood</tissue>
    </source>
</reference>
<accession>A0AA97K7V6</accession>
<comment type="function">
    <text evidence="6">As part of the Ragulator complex it is involved in amino acid sensing and activation of mTORC1, a signaling complex promoting cell growth in response to growth factors, energy levels, and amino acids. Activated by amino acids through a mechanism involving the lysosomal V-ATPase, the Ragulator plays a dual role for the small GTPases Rag (RagA/RRAGA, RagB/RRAGB, RagC/RRAGC and/or RagD/RRAGD): it (1) acts as a guanine nucleotide exchange factor (GEF), activating the small GTPases Rag and (2) mediates recruitment of Rag GTPases to the lysosome membrane. Activated Ragulator and Rag GTPases function as a scaffold recruiting mTORC1 to lysosomes where it is in turn activated.</text>
</comment>
<dbReference type="AlphaFoldDB" id="A0AA97K7V6"/>
<dbReference type="CTD" id="389541"/>
<keyword evidence="8" id="KW-1185">Reference proteome</keyword>
<feature type="compositionally biased region" description="Pro residues" evidence="7">
    <location>
        <begin position="138"/>
        <end position="170"/>
    </location>
</feature>
<evidence type="ECO:0000256" key="7">
    <source>
        <dbReference type="SAM" id="MobiDB-lite"/>
    </source>
</evidence>
<organism evidence="8 9">
    <name type="scientific">Eublepharis macularius</name>
    <name type="common">Leopard gecko</name>
    <name type="synonym">Cyrtodactylus macularius</name>
    <dbReference type="NCBI Taxonomy" id="481883"/>
    <lineage>
        <taxon>Eukaryota</taxon>
        <taxon>Metazoa</taxon>
        <taxon>Chordata</taxon>
        <taxon>Craniata</taxon>
        <taxon>Vertebrata</taxon>
        <taxon>Euteleostomi</taxon>
        <taxon>Lepidosauria</taxon>
        <taxon>Squamata</taxon>
        <taxon>Bifurcata</taxon>
        <taxon>Gekkota</taxon>
        <taxon>Eublepharidae</taxon>
        <taxon>Eublepharinae</taxon>
        <taxon>Eublepharis</taxon>
    </lineage>
</organism>
<comment type="similarity">
    <text evidence="2">Belongs to the LAMTOR4 family.</text>
</comment>
<dbReference type="GO" id="GO:0005085">
    <property type="term" value="F:guanyl-nucleotide exchange factor activity"/>
    <property type="evidence" value="ECO:0007669"/>
    <property type="project" value="TreeGrafter"/>
</dbReference>
<feature type="compositionally biased region" description="Basic residues" evidence="7">
    <location>
        <begin position="171"/>
        <end position="194"/>
    </location>
</feature>
<evidence type="ECO:0000256" key="3">
    <source>
        <dbReference type="ARBA" id="ARBA00016098"/>
    </source>
</evidence>
<comment type="subcellular location">
    <subcellularLocation>
        <location evidence="1">Lysosome</location>
    </subcellularLocation>
</comment>
<protein>
    <recommendedName>
        <fullName evidence="3">Ragulator complex protein LAMTOR4</fullName>
    </recommendedName>
    <alternativeName>
        <fullName evidence="5">Late endosomal/lysosomal adaptor and MAPK and MTOR activator 4</fullName>
    </alternativeName>
</protein>